<feature type="transmembrane region" description="Helical" evidence="4">
    <location>
        <begin position="192"/>
        <end position="210"/>
    </location>
</feature>
<gene>
    <name evidence="7" type="ORF">CSCA_0925</name>
</gene>
<feature type="transmembrane region" description="Helical" evidence="4">
    <location>
        <begin position="12"/>
        <end position="35"/>
    </location>
</feature>
<dbReference type="GO" id="GO:0006935">
    <property type="term" value="P:chemotaxis"/>
    <property type="evidence" value="ECO:0007669"/>
    <property type="project" value="InterPro"/>
</dbReference>
<dbReference type="PRINTS" id="PR00260">
    <property type="entry name" value="CHEMTRNSDUCR"/>
</dbReference>
<accession>A0A0E3M549</accession>
<dbReference type="InterPro" id="IPR004089">
    <property type="entry name" value="MCPsignal_dom"/>
</dbReference>
<dbReference type="KEGG" id="csq:CSCA_0925"/>
<reference evidence="7 8" key="1">
    <citation type="journal article" date="2015" name="J. Biotechnol.">
        <title>Complete genome sequence of a malodorant-producing acetogen, Clostridium scatologenes ATCC 25775(T).</title>
        <authorList>
            <person name="Zhu Z."/>
            <person name="Guo T."/>
            <person name="Zheng H."/>
            <person name="Song T."/>
            <person name="Ouyang P."/>
            <person name="Xie J."/>
        </authorList>
    </citation>
    <scope>NUCLEOTIDE SEQUENCE [LARGE SCALE GENOMIC DNA]</scope>
    <source>
        <strain evidence="7 8">ATCC 25775</strain>
    </source>
</reference>
<dbReference type="SMART" id="SM00283">
    <property type="entry name" value="MA"/>
    <property type="match status" value="1"/>
</dbReference>
<evidence type="ECO:0000313" key="7">
    <source>
        <dbReference type="EMBL" id="AKA68050.1"/>
    </source>
</evidence>
<dbReference type="GO" id="GO:0016020">
    <property type="term" value="C:membrane"/>
    <property type="evidence" value="ECO:0007669"/>
    <property type="project" value="InterPro"/>
</dbReference>
<dbReference type="HOGENOM" id="CLU_000445_107_27_9"/>
<protein>
    <submittedName>
        <fullName evidence="7">Methyl-accepting chemotaxis sensory transducer</fullName>
    </submittedName>
</protein>
<keyword evidence="8" id="KW-1185">Reference proteome</keyword>
<dbReference type="GO" id="GO:0004888">
    <property type="term" value="F:transmembrane signaling receptor activity"/>
    <property type="evidence" value="ECO:0007669"/>
    <property type="project" value="InterPro"/>
</dbReference>
<dbReference type="Proteomes" id="UP000033115">
    <property type="component" value="Chromosome"/>
</dbReference>
<dbReference type="Pfam" id="PF12729">
    <property type="entry name" value="4HB_MCP_1"/>
    <property type="match status" value="1"/>
</dbReference>
<dbReference type="SUPFAM" id="SSF58104">
    <property type="entry name" value="Methyl-accepting chemotaxis protein (MCP) signaling domain"/>
    <property type="match status" value="1"/>
</dbReference>
<keyword evidence="4" id="KW-1133">Transmembrane helix</keyword>
<evidence type="ECO:0000313" key="8">
    <source>
        <dbReference type="Proteomes" id="UP000033115"/>
    </source>
</evidence>
<keyword evidence="1 3" id="KW-0807">Transducer</keyword>
<sequence length="570" mass="63237">MRFLKNIKVKTKLFTSFLIMSILISVVGIIGITSLKTINTNSEKMYNNKLQSVYMLTDMKQNLTGIKSDLLQLTYIKDSVKKTDLEKDIQQNNDENDKYIKTYEQLYINDTEKQTWSLFKNHLGLYTASVKNIIELIDTENFDEAVKQSKLLPSVESSMVEDIDKLINTNLDGAKAFNATNHLIYINSNKTMTILAIVGLLIAIAFGFIISRDINIPLMKTLSLAHNLSIFDLTHNYPVTRKDEFGQAEGELQKAQENIRKLVSLIIENSQDMSASSEELSATVEELSAKTQEIDISVKNITNSVQEASASSEEIAASMEEVDSSINELSIKAADGSKNANQSKKRATEVEENGKIAIKEVRNLYEEKEKNMIMAIQAGKVVGNIRIMADTIASISEQTNLLALNAAIEAARAGEQGKGFAVVAEEVRKLAEQSSEAVTGIQDTILKVQDAFKNISENGNEILKFINESVDPQFEDFEKMGNQYYKDSEIVTEMCEGIASMSEELTATIGQVSTAVKNMSGTSQKSSENAETIKINIDETTKAIKQVALTAQSQAELAQKLNEMVNKFKL</sequence>
<dbReference type="PANTHER" id="PTHR32089">
    <property type="entry name" value="METHYL-ACCEPTING CHEMOTAXIS PROTEIN MCPB"/>
    <property type="match status" value="1"/>
</dbReference>
<dbReference type="Gene3D" id="1.10.287.950">
    <property type="entry name" value="Methyl-accepting chemotaxis protein"/>
    <property type="match status" value="1"/>
</dbReference>
<comment type="similarity">
    <text evidence="2">Belongs to the methyl-accepting chemotaxis (MCP) protein family.</text>
</comment>
<evidence type="ECO:0000256" key="3">
    <source>
        <dbReference type="PROSITE-ProRule" id="PRU00284"/>
    </source>
</evidence>
<dbReference type="PANTHER" id="PTHR32089:SF112">
    <property type="entry name" value="LYSOZYME-LIKE PROTEIN-RELATED"/>
    <property type="match status" value="1"/>
</dbReference>
<dbReference type="EMBL" id="CP009933">
    <property type="protein sequence ID" value="AKA68050.1"/>
    <property type="molecule type" value="Genomic_DNA"/>
</dbReference>
<evidence type="ECO:0000256" key="4">
    <source>
        <dbReference type="SAM" id="Phobius"/>
    </source>
</evidence>
<dbReference type="InterPro" id="IPR024478">
    <property type="entry name" value="HlyB_4HB_MCP"/>
</dbReference>
<feature type="domain" description="Methyl-accepting transducer" evidence="5">
    <location>
        <begin position="283"/>
        <end position="534"/>
    </location>
</feature>
<dbReference type="PROSITE" id="PS50885">
    <property type="entry name" value="HAMP"/>
    <property type="match status" value="1"/>
</dbReference>
<dbReference type="PROSITE" id="PS50111">
    <property type="entry name" value="CHEMOTAXIS_TRANSDUC_2"/>
    <property type="match status" value="1"/>
</dbReference>
<dbReference type="STRING" id="1548.CSCA_0925"/>
<evidence type="ECO:0000256" key="2">
    <source>
        <dbReference type="ARBA" id="ARBA00029447"/>
    </source>
</evidence>
<evidence type="ECO:0000256" key="1">
    <source>
        <dbReference type="ARBA" id="ARBA00023224"/>
    </source>
</evidence>
<dbReference type="AlphaFoldDB" id="A0A0E3M549"/>
<dbReference type="GO" id="GO:0007165">
    <property type="term" value="P:signal transduction"/>
    <property type="evidence" value="ECO:0007669"/>
    <property type="project" value="UniProtKB-KW"/>
</dbReference>
<dbReference type="InterPro" id="IPR003660">
    <property type="entry name" value="HAMP_dom"/>
</dbReference>
<dbReference type="RefSeq" id="WP_029159550.1">
    <property type="nucleotide sequence ID" value="NZ_CP009933.1"/>
</dbReference>
<evidence type="ECO:0000259" key="6">
    <source>
        <dbReference type="PROSITE" id="PS50885"/>
    </source>
</evidence>
<name>A0A0E3M549_CLOSL</name>
<proteinExistence type="inferred from homology"/>
<organism evidence="7 8">
    <name type="scientific">Clostridium scatologenes</name>
    <dbReference type="NCBI Taxonomy" id="1548"/>
    <lineage>
        <taxon>Bacteria</taxon>
        <taxon>Bacillati</taxon>
        <taxon>Bacillota</taxon>
        <taxon>Clostridia</taxon>
        <taxon>Eubacteriales</taxon>
        <taxon>Clostridiaceae</taxon>
        <taxon>Clostridium</taxon>
    </lineage>
</organism>
<dbReference type="InterPro" id="IPR004090">
    <property type="entry name" value="Chemotax_Me-accpt_rcpt"/>
</dbReference>
<keyword evidence="4" id="KW-0812">Transmembrane</keyword>
<dbReference type="Pfam" id="PF00015">
    <property type="entry name" value="MCPsignal"/>
    <property type="match status" value="1"/>
</dbReference>
<evidence type="ECO:0000259" key="5">
    <source>
        <dbReference type="PROSITE" id="PS50111"/>
    </source>
</evidence>
<keyword evidence="4" id="KW-0472">Membrane</keyword>
<feature type="domain" description="HAMP" evidence="6">
    <location>
        <begin position="212"/>
        <end position="264"/>
    </location>
</feature>